<feature type="chain" id="PRO_5014723627" evidence="2">
    <location>
        <begin position="38"/>
        <end position="336"/>
    </location>
</feature>
<dbReference type="PIRSF" id="PIRSF017082">
    <property type="entry name" value="YflP"/>
    <property type="match status" value="1"/>
</dbReference>
<dbReference type="SUPFAM" id="SSF53850">
    <property type="entry name" value="Periplasmic binding protein-like II"/>
    <property type="match status" value="1"/>
</dbReference>
<dbReference type="EMBL" id="PJRP01000012">
    <property type="protein sequence ID" value="PLP98279.1"/>
    <property type="molecule type" value="Genomic_DNA"/>
</dbReference>
<organism evidence="3 4">
    <name type="scientific">Cupriavidus pauculus</name>
    <dbReference type="NCBI Taxonomy" id="82633"/>
    <lineage>
        <taxon>Bacteria</taxon>
        <taxon>Pseudomonadati</taxon>
        <taxon>Pseudomonadota</taxon>
        <taxon>Betaproteobacteria</taxon>
        <taxon>Burkholderiales</taxon>
        <taxon>Burkholderiaceae</taxon>
        <taxon>Cupriavidus</taxon>
    </lineage>
</organism>
<evidence type="ECO:0000256" key="2">
    <source>
        <dbReference type="SAM" id="SignalP"/>
    </source>
</evidence>
<dbReference type="RefSeq" id="WP_101683668.1">
    <property type="nucleotide sequence ID" value="NZ_PJRP01000012.1"/>
</dbReference>
<dbReference type="Gene3D" id="3.40.190.10">
    <property type="entry name" value="Periplasmic binding protein-like II"/>
    <property type="match status" value="1"/>
</dbReference>
<dbReference type="AlphaFoldDB" id="A0A2N5C7V0"/>
<dbReference type="Gene3D" id="3.40.190.150">
    <property type="entry name" value="Bordetella uptake gene, domain 1"/>
    <property type="match status" value="1"/>
</dbReference>
<comment type="caution">
    <text evidence="3">The sequence shown here is derived from an EMBL/GenBank/DDBJ whole genome shotgun (WGS) entry which is preliminary data.</text>
</comment>
<comment type="similarity">
    <text evidence="1">Belongs to the UPF0065 (bug) family.</text>
</comment>
<evidence type="ECO:0000313" key="4">
    <source>
        <dbReference type="Proteomes" id="UP000234341"/>
    </source>
</evidence>
<dbReference type="Proteomes" id="UP000234341">
    <property type="component" value="Unassembled WGS sequence"/>
</dbReference>
<dbReference type="InterPro" id="IPR042100">
    <property type="entry name" value="Bug_dom1"/>
</dbReference>
<dbReference type="CDD" id="cd13578">
    <property type="entry name" value="PBP2_Bug27"/>
    <property type="match status" value="1"/>
</dbReference>
<evidence type="ECO:0000313" key="3">
    <source>
        <dbReference type="EMBL" id="PLP98279.1"/>
    </source>
</evidence>
<accession>A0A2N5C7V0</accession>
<dbReference type="OrthoDB" id="8678477at2"/>
<reference evidence="3 4" key="1">
    <citation type="submission" date="2017-12" db="EMBL/GenBank/DDBJ databases">
        <title>Genome sequence of the active heterotrophic nitrifier-denitrifier, Cupriavidus pauculus UM1.</title>
        <authorList>
            <person name="Putonti C."/>
            <person name="Castignetti D."/>
        </authorList>
    </citation>
    <scope>NUCLEOTIDE SEQUENCE [LARGE SCALE GENOMIC DNA]</scope>
    <source>
        <strain evidence="3 4">UM1</strain>
    </source>
</reference>
<gene>
    <name evidence="3" type="ORF">CYJ10_22500</name>
</gene>
<feature type="signal peptide" evidence="2">
    <location>
        <begin position="1"/>
        <end position="37"/>
    </location>
</feature>
<dbReference type="InterPro" id="IPR005064">
    <property type="entry name" value="BUG"/>
</dbReference>
<protein>
    <submittedName>
        <fullName evidence="3">Tripartite tricarboxylate transporter substrate binding protein</fullName>
    </submittedName>
</protein>
<sequence length="336" mass="35223">MPHRPRLRTLATAFSTTVLTVSAVALVAAGITATAHAAEPVVPKTIRVVVPFPPSGSNDVFARLVSEKLSKKLGVTAIVDNKPGAGGAIGAEFVARSAPDGATLMITSSTFTGNAAVQPKTSYDVNKSFVPVAMLASGPMVLAVSEKSPYKTVADLIAAAKKDKGGINYGSSGIGSINQMSSELLAGDAGIEFTHVPYKGISNALTDLIAGQVQFVIASFPSVATQVKGGKLRALAVTSPTRSRFAPQWPAVAETVPNYSAELWWGVFAPAGTPQPLVEKLNAEIRDIIATPEMREIFSREGAEPSAMTAAQFAEHIRRDSARWKQVAKARNITAE</sequence>
<keyword evidence="2" id="KW-0732">Signal</keyword>
<dbReference type="PANTHER" id="PTHR42928">
    <property type="entry name" value="TRICARBOXYLATE-BINDING PROTEIN"/>
    <property type="match status" value="1"/>
</dbReference>
<evidence type="ECO:0000256" key="1">
    <source>
        <dbReference type="ARBA" id="ARBA00006987"/>
    </source>
</evidence>
<dbReference type="PANTHER" id="PTHR42928:SF5">
    <property type="entry name" value="BLR1237 PROTEIN"/>
    <property type="match status" value="1"/>
</dbReference>
<name>A0A2N5C7V0_9BURK</name>
<dbReference type="Pfam" id="PF03401">
    <property type="entry name" value="TctC"/>
    <property type="match status" value="1"/>
</dbReference>
<proteinExistence type="inferred from homology"/>